<comment type="caution">
    <text evidence="1">The sequence shown here is derived from an EMBL/GenBank/DDBJ whole genome shotgun (WGS) entry which is preliminary data.</text>
</comment>
<sequence>MVVAGEGEEVLLVAVVGVDRMLNHLIGRPGFVISGNLPGTARLEINVILLMELLSYTDMEVPLGIQKLRILLLPLSIQSKREERL</sequence>
<dbReference type="Proteomes" id="UP000593576">
    <property type="component" value="Unassembled WGS sequence"/>
</dbReference>
<dbReference type="AlphaFoldDB" id="A0A7J9LSS0"/>
<protein>
    <submittedName>
        <fullName evidence="1">Uncharacterized protein</fullName>
    </submittedName>
</protein>
<evidence type="ECO:0000313" key="1">
    <source>
        <dbReference type="EMBL" id="MBA0861813.1"/>
    </source>
</evidence>
<name>A0A7J9LSS0_GOSSC</name>
<dbReference type="EMBL" id="JABFAF010000008">
    <property type="protein sequence ID" value="MBA0861813.1"/>
    <property type="molecule type" value="Genomic_DNA"/>
</dbReference>
<organism evidence="1 2">
    <name type="scientific">Gossypium schwendimanii</name>
    <name type="common">Cotton</name>
    <dbReference type="NCBI Taxonomy" id="34291"/>
    <lineage>
        <taxon>Eukaryota</taxon>
        <taxon>Viridiplantae</taxon>
        <taxon>Streptophyta</taxon>
        <taxon>Embryophyta</taxon>
        <taxon>Tracheophyta</taxon>
        <taxon>Spermatophyta</taxon>
        <taxon>Magnoliopsida</taxon>
        <taxon>eudicotyledons</taxon>
        <taxon>Gunneridae</taxon>
        <taxon>Pentapetalae</taxon>
        <taxon>rosids</taxon>
        <taxon>malvids</taxon>
        <taxon>Malvales</taxon>
        <taxon>Malvaceae</taxon>
        <taxon>Malvoideae</taxon>
        <taxon>Gossypium</taxon>
    </lineage>
</organism>
<gene>
    <name evidence="1" type="ORF">Goshw_001305</name>
</gene>
<accession>A0A7J9LSS0</accession>
<reference evidence="1 2" key="1">
    <citation type="journal article" date="2019" name="Genome Biol. Evol.">
        <title>Insights into the evolution of the New World diploid cottons (Gossypium, subgenus Houzingenia) based on genome sequencing.</title>
        <authorList>
            <person name="Grover C.E."/>
            <person name="Arick M.A. 2nd"/>
            <person name="Thrash A."/>
            <person name="Conover J.L."/>
            <person name="Sanders W.S."/>
            <person name="Peterson D.G."/>
            <person name="Frelichowski J.E."/>
            <person name="Scheffler J.A."/>
            <person name="Scheffler B.E."/>
            <person name="Wendel J.F."/>
        </authorList>
    </citation>
    <scope>NUCLEOTIDE SEQUENCE [LARGE SCALE GENOMIC DNA]</scope>
    <source>
        <strain evidence="1">1</strain>
        <tissue evidence="1">Leaf</tissue>
    </source>
</reference>
<keyword evidence="2" id="KW-1185">Reference proteome</keyword>
<proteinExistence type="predicted"/>
<evidence type="ECO:0000313" key="2">
    <source>
        <dbReference type="Proteomes" id="UP000593576"/>
    </source>
</evidence>